<organism evidence="2">
    <name type="scientific">uncultured haloarchaeon</name>
    <dbReference type="NCBI Taxonomy" id="160804"/>
    <lineage>
        <taxon>Archaea</taxon>
        <taxon>Methanobacteriati</taxon>
        <taxon>Methanobacteriota</taxon>
        <taxon>Stenosarchaea group</taxon>
        <taxon>Halobacteria</taxon>
        <taxon>Halobacteriales</taxon>
        <taxon>Halobacteriaceae</taxon>
        <taxon>environmental samples</taxon>
    </lineage>
</organism>
<feature type="region of interest" description="Disordered" evidence="1">
    <location>
        <begin position="1"/>
        <end position="33"/>
    </location>
</feature>
<protein>
    <submittedName>
        <fullName evidence="2">Uncharacterized protein</fullName>
    </submittedName>
</protein>
<evidence type="ECO:0000256" key="1">
    <source>
        <dbReference type="SAM" id="MobiDB-lite"/>
    </source>
</evidence>
<name>A0A0K1YBG7_9EURY</name>
<sequence>MNPAESPDIDGCQTPQNDCADLVSPDLLTSSHD</sequence>
<dbReference type="EMBL" id="KT322174">
    <property type="protein sequence ID" value="AKY04229.1"/>
    <property type="molecule type" value="Genomic_DNA"/>
</dbReference>
<proteinExistence type="predicted"/>
<accession>A0A0K1YBG7</accession>
<dbReference type="AlphaFoldDB" id="A0A0K1YBG7"/>
<reference evidence="2" key="1">
    <citation type="journal article" date="2015" name="BMC Genomics">
        <title>Diversity of the cell-wall associated genomic island of the archaeon Haloquadratum walsbyi.</title>
        <authorList>
            <person name="Martin-Cuadrado A.B."/>
            <person name="Pasic L."/>
            <person name="Rodriguez-Valera F."/>
        </authorList>
    </citation>
    <scope>NUCLEOTIDE SEQUENCE</scope>
</reference>
<evidence type="ECO:0000313" key="2">
    <source>
        <dbReference type="EMBL" id="AKY04229.1"/>
    </source>
</evidence>